<proteinExistence type="predicted"/>
<dbReference type="Pfam" id="PF00849">
    <property type="entry name" value="PseudoU_synth_2"/>
    <property type="match status" value="1"/>
</dbReference>
<gene>
    <name evidence="2" type="ORF">K435DRAFT_911959</name>
</gene>
<sequence length="382" mass="43137">MYRMPGLLEGRCERETKINTEYNTNLESGVTTINGKLASPNQIIRSGDCMETVVHRHEPSVSATPVKVLLEDKKREFLVVDKPASPVHTSGRYYRNTLVAILMSDFGYEKVYTVNRLDRLTSGLMIFVPTSSALSGTVRKEYIARCKGEVVCEEPLLTVDCQMGLTLSILRASSFRSVLTEYQHAKTIFQRIRYNSNTDSCVVLCKPLTGRSHQIQVHLQYLGHPIANDTVYSEEGIWGSKMGKGGIDTTHSSTSESLNRLNLVVEASETPEAELQTSKKLLPRETGEDIGMGSPVPLSSEAVEVITRLRNMKDEEEDWSRWRDVIFRAKGSLKKPSKSLGLYCPECYLPLHPDPKPEQLYIFLHALRRYTTKWVPEGLHRQ</sequence>
<accession>A0A4S8LMB8</accession>
<dbReference type="AlphaFoldDB" id="A0A4S8LMB8"/>
<dbReference type="Gene3D" id="3.30.2350.10">
    <property type="entry name" value="Pseudouridine synthase"/>
    <property type="match status" value="1"/>
</dbReference>
<dbReference type="OrthoDB" id="424794at2759"/>
<dbReference type="SUPFAM" id="SSF55120">
    <property type="entry name" value="Pseudouridine synthase"/>
    <property type="match status" value="1"/>
</dbReference>
<dbReference type="PANTHER" id="PTHR21600:SF40">
    <property type="entry name" value="PSEUDOURIDYLATE SYNTHASE RPUSD2"/>
    <property type="match status" value="1"/>
</dbReference>
<dbReference type="InterPro" id="IPR020103">
    <property type="entry name" value="PsdUridine_synth_cat_dom_sf"/>
</dbReference>
<feature type="domain" description="Pseudouridine synthase RsuA/RluA-like" evidence="1">
    <location>
        <begin position="77"/>
        <end position="220"/>
    </location>
</feature>
<dbReference type="InterPro" id="IPR006224">
    <property type="entry name" value="PsdUridine_synth_RluA-like_CS"/>
</dbReference>
<evidence type="ECO:0000259" key="1">
    <source>
        <dbReference type="Pfam" id="PF00849"/>
    </source>
</evidence>
<dbReference type="GO" id="GO:0009982">
    <property type="term" value="F:pseudouridine synthase activity"/>
    <property type="evidence" value="ECO:0007669"/>
    <property type="project" value="InterPro"/>
</dbReference>
<dbReference type="Proteomes" id="UP000297245">
    <property type="component" value="Unassembled WGS sequence"/>
</dbReference>
<name>A0A4S8LMB8_DENBC</name>
<dbReference type="CDD" id="cd02557">
    <property type="entry name" value="PseudoU_synth_ScRIB2"/>
    <property type="match status" value="1"/>
</dbReference>
<evidence type="ECO:0000313" key="3">
    <source>
        <dbReference type="Proteomes" id="UP000297245"/>
    </source>
</evidence>
<protein>
    <submittedName>
        <fullName evidence="2">Pseudouridine synthase</fullName>
    </submittedName>
</protein>
<dbReference type="InterPro" id="IPR050188">
    <property type="entry name" value="RluA_PseudoU_synthase"/>
</dbReference>
<dbReference type="EMBL" id="ML179334">
    <property type="protein sequence ID" value="THU90456.1"/>
    <property type="molecule type" value="Genomic_DNA"/>
</dbReference>
<dbReference type="GO" id="GO:0000455">
    <property type="term" value="P:enzyme-directed rRNA pseudouridine synthesis"/>
    <property type="evidence" value="ECO:0007669"/>
    <property type="project" value="TreeGrafter"/>
</dbReference>
<organism evidence="2 3">
    <name type="scientific">Dendrothele bispora (strain CBS 962.96)</name>
    <dbReference type="NCBI Taxonomy" id="1314807"/>
    <lineage>
        <taxon>Eukaryota</taxon>
        <taxon>Fungi</taxon>
        <taxon>Dikarya</taxon>
        <taxon>Basidiomycota</taxon>
        <taxon>Agaricomycotina</taxon>
        <taxon>Agaricomycetes</taxon>
        <taxon>Agaricomycetidae</taxon>
        <taxon>Agaricales</taxon>
        <taxon>Agaricales incertae sedis</taxon>
        <taxon>Dendrothele</taxon>
    </lineage>
</organism>
<dbReference type="GO" id="GO:0003723">
    <property type="term" value="F:RNA binding"/>
    <property type="evidence" value="ECO:0007669"/>
    <property type="project" value="InterPro"/>
</dbReference>
<reference evidence="2 3" key="1">
    <citation type="journal article" date="2019" name="Nat. Ecol. Evol.">
        <title>Megaphylogeny resolves global patterns of mushroom evolution.</title>
        <authorList>
            <person name="Varga T."/>
            <person name="Krizsan K."/>
            <person name="Foldi C."/>
            <person name="Dima B."/>
            <person name="Sanchez-Garcia M."/>
            <person name="Sanchez-Ramirez S."/>
            <person name="Szollosi G.J."/>
            <person name="Szarkandi J.G."/>
            <person name="Papp V."/>
            <person name="Albert L."/>
            <person name="Andreopoulos W."/>
            <person name="Angelini C."/>
            <person name="Antonin V."/>
            <person name="Barry K.W."/>
            <person name="Bougher N.L."/>
            <person name="Buchanan P."/>
            <person name="Buyck B."/>
            <person name="Bense V."/>
            <person name="Catcheside P."/>
            <person name="Chovatia M."/>
            <person name="Cooper J."/>
            <person name="Damon W."/>
            <person name="Desjardin D."/>
            <person name="Finy P."/>
            <person name="Geml J."/>
            <person name="Haridas S."/>
            <person name="Hughes K."/>
            <person name="Justo A."/>
            <person name="Karasinski D."/>
            <person name="Kautmanova I."/>
            <person name="Kiss B."/>
            <person name="Kocsube S."/>
            <person name="Kotiranta H."/>
            <person name="LaButti K.M."/>
            <person name="Lechner B.E."/>
            <person name="Liimatainen K."/>
            <person name="Lipzen A."/>
            <person name="Lukacs Z."/>
            <person name="Mihaltcheva S."/>
            <person name="Morgado L.N."/>
            <person name="Niskanen T."/>
            <person name="Noordeloos M.E."/>
            <person name="Ohm R.A."/>
            <person name="Ortiz-Santana B."/>
            <person name="Ovrebo C."/>
            <person name="Racz N."/>
            <person name="Riley R."/>
            <person name="Savchenko A."/>
            <person name="Shiryaev A."/>
            <person name="Soop K."/>
            <person name="Spirin V."/>
            <person name="Szebenyi C."/>
            <person name="Tomsovsky M."/>
            <person name="Tulloss R.E."/>
            <person name="Uehling J."/>
            <person name="Grigoriev I.V."/>
            <person name="Vagvolgyi C."/>
            <person name="Papp T."/>
            <person name="Martin F.M."/>
            <person name="Miettinen O."/>
            <person name="Hibbett D.S."/>
            <person name="Nagy L.G."/>
        </authorList>
    </citation>
    <scope>NUCLEOTIDE SEQUENCE [LARGE SCALE GENOMIC DNA]</scope>
    <source>
        <strain evidence="2 3">CBS 962.96</strain>
    </source>
</reference>
<dbReference type="PANTHER" id="PTHR21600">
    <property type="entry name" value="MITOCHONDRIAL RNA PSEUDOURIDINE SYNTHASE"/>
    <property type="match status" value="1"/>
</dbReference>
<evidence type="ECO:0000313" key="2">
    <source>
        <dbReference type="EMBL" id="THU90456.1"/>
    </source>
</evidence>
<keyword evidence="3" id="KW-1185">Reference proteome</keyword>
<dbReference type="InterPro" id="IPR006145">
    <property type="entry name" value="PsdUridine_synth_RsuA/RluA"/>
</dbReference>
<dbReference type="PROSITE" id="PS01129">
    <property type="entry name" value="PSI_RLU"/>
    <property type="match status" value="1"/>
</dbReference>